<dbReference type="OrthoDB" id="3218112at2759"/>
<dbReference type="Pfam" id="PF00651">
    <property type="entry name" value="BTB"/>
    <property type="match status" value="1"/>
</dbReference>
<dbReference type="SMART" id="SM00225">
    <property type="entry name" value="BTB"/>
    <property type="match status" value="1"/>
</dbReference>
<gene>
    <name evidence="2" type="ORF">K443DRAFT_96264</name>
</gene>
<protein>
    <recommendedName>
        <fullName evidence="1">BTB domain-containing protein</fullName>
    </recommendedName>
</protein>
<dbReference type="HOGENOM" id="CLU_033082_5_1_1"/>
<feature type="domain" description="BTB" evidence="1">
    <location>
        <begin position="23"/>
        <end position="86"/>
    </location>
</feature>
<evidence type="ECO:0000259" key="1">
    <source>
        <dbReference type="PROSITE" id="PS50097"/>
    </source>
</evidence>
<keyword evidence="3" id="KW-1185">Reference proteome</keyword>
<organism evidence="2 3">
    <name type="scientific">Laccaria amethystina LaAM-08-1</name>
    <dbReference type="NCBI Taxonomy" id="1095629"/>
    <lineage>
        <taxon>Eukaryota</taxon>
        <taxon>Fungi</taxon>
        <taxon>Dikarya</taxon>
        <taxon>Basidiomycota</taxon>
        <taxon>Agaricomycotina</taxon>
        <taxon>Agaricomycetes</taxon>
        <taxon>Agaricomycetidae</taxon>
        <taxon>Agaricales</taxon>
        <taxon>Agaricineae</taxon>
        <taxon>Hydnangiaceae</taxon>
        <taxon>Laccaria</taxon>
    </lineage>
</organism>
<name>A0A0C9XMU2_9AGAR</name>
<reference evidence="3" key="2">
    <citation type="submission" date="2015-01" db="EMBL/GenBank/DDBJ databases">
        <title>Evolutionary Origins and Diversification of the Mycorrhizal Mutualists.</title>
        <authorList>
            <consortium name="DOE Joint Genome Institute"/>
            <consortium name="Mycorrhizal Genomics Consortium"/>
            <person name="Kohler A."/>
            <person name="Kuo A."/>
            <person name="Nagy L.G."/>
            <person name="Floudas D."/>
            <person name="Copeland A."/>
            <person name="Barry K.W."/>
            <person name="Cichocki N."/>
            <person name="Veneault-Fourrey C."/>
            <person name="LaButti K."/>
            <person name="Lindquist E.A."/>
            <person name="Lipzen A."/>
            <person name="Lundell T."/>
            <person name="Morin E."/>
            <person name="Murat C."/>
            <person name="Riley R."/>
            <person name="Ohm R."/>
            <person name="Sun H."/>
            <person name="Tunlid A."/>
            <person name="Henrissat B."/>
            <person name="Grigoriev I.V."/>
            <person name="Hibbett D.S."/>
            <person name="Martin F."/>
        </authorList>
    </citation>
    <scope>NUCLEOTIDE SEQUENCE [LARGE SCALE GENOMIC DNA]</scope>
    <source>
        <strain evidence="3">LaAM-08-1</strain>
    </source>
</reference>
<evidence type="ECO:0000313" key="2">
    <source>
        <dbReference type="EMBL" id="KIK02834.1"/>
    </source>
</evidence>
<reference evidence="2 3" key="1">
    <citation type="submission" date="2014-04" db="EMBL/GenBank/DDBJ databases">
        <authorList>
            <consortium name="DOE Joint Genome Institute"/>
            <person name="Kuo A."/>
            <person name="Kohler A."/>
            <person name="Nagy L.G."/>
            <person name="Floudas D."/>
            <person name="Copeland A."/>
            <person name="Barry K.W."/>
            <person name="Cichocki N."/>
            <person name="Veneault-Fourrey C."/>
            <person name="LaButti K."/>
            <person name="Lindquist E.A."/>
            <person name="Lipzen A."/>
            <person name="Lundell T."/>
            <person name="Morin E."/>
            <person name="Murat C."/>
            <person name="Sun H."/>
            <person name="Tunlid A."/>
            <person name="Henrissat B."/>
            <person name="Grigoriev I.V."/>
            <person name="Hibbett D.S."/>
            <person name="Martin F."/>
            <person name="Nordberg H.P."/>
            <person name="Cantor M.N."/>
            <person name="Hua S.X."/>
        </authorList>
    </citation>
    <scope>NUCLEOTIDE SEQUENCE [LARGE SCALE GENOMIC DNA]</scope>
    <source>
        <strain evidence="2 3">LaAM-08-1</strain>
    </source>
</reference>
<dbReference type="AlphaFoldDB" id="A0A0C9XMU2"/>
<dbReference type="SUPFAM" id="SSF54695">
    <property type="entry name" value="POZ domain"/>
    <property type="match status" value="1"/>
</dbReference>
<dbReference type="InterPro" id="IPR000210">
    <property type="entry name" value="BTB/POZ_dom"/>
</dbReference>
<accession>A0A0C9XMU2</accession>
<dbReference type="STRING" id="1095629.A0A0C9XMU2"/>
<dbReference type="Proteomes" id="UP000054477">
    <property type="component" value="Unassembled WGS sequence"/>
</dbReference>
<evidence type="ECO:0000313" key="3">
    <source>
        <dbReference type="Proteomes" id="UP000054477"/>
    </source>
</evidence>
<sequence length="311" mass="36195">MDSDTSGRMAPPTQHPDFWFHDRSIILSVQSTLFRVHQTVLSNHSEFFAGLFTLLQPSGEAVIDGCHVVPLYNKVKDVVDLLNAIYYSSHFNNLPPHSDLGTLVDFISGILRLSTKYVFHSLRRRCIFLLLSKFPTSFAAYDMKVASRTHERFSSDSIMRVIHLARENDVLQILPYAYYRVARVAGRRILKHKQSDIDWKIKAMCLVGGNRLRLATMKMSHSFLFNFRPSPLCQFRRCAHARGPHAEWRLLEDKKHLRPLRKYTRWHYINVCPNCVAYCQLQHSNGRKVWDKLPGFFGLRTWDELKSMQDA</sequence>
<dbReference type="InterPro" id="IPR011333">
    <property type="entry name" value="SKP1/BTB/POZ_sf"/>
</dbReference>
<dbReference type="PROSITE" id="PS50097">
    <property type="entry name" value="BTB"/>
    <property type="match status" value="1"/>
</dbReference>
<dbReference type="EMBL" id="KN838587">
    <property type="protein sequence ID" value="KIK02834.1"/>
    <property type="molecule type" value="Genomic_DNA"/>
</dbReference>
<proteinExistence type="predicted"/>
<dbReference type="Gene3D" id="3.30.710.10">
    <property type="entry name" value="Potassium Channel Kv1.1, Chain A"/>
    <property type="match status" value="1"/>
</dbReference>